<dbReference type="VEuPathDB" id="FungiDB:AB675_10616"/>
<proteinExistence type="inferred from homology"/>
<reference evidence="4 5" key="1">
    <citation type="submission" date="2015-06" db="EMBL/GenBank/DDBJ databases">
        <title>Draft genome of the ant-associated black yeast Phialophora attae CBS 131958.</title>
        <authorList>
            <person name="Moreno L.F."/>
            <person name="Stielow B.J."/>
            <person name="de Hoog S."/>
            <person name="Vicente V.A."/>
            <person name="Weiss V.A."/>
            <person name="de Vries M."/>
            <person name="Cruz L.M."/>
            <person name="Souza E.M."/>
        </authorList>
    </citation>
    <scope>NUCLEOTIDE SEQUENCE [LARGE SCALE GENOMIC DNA]</scope>
    <source>
        <strain evidence="4 5">CBS 131958</strain>
    </source>
</reference>
<comment type="caution">
    <text evidence="4">The sequence shown here is derived from an EMBL/GenBank/DDBJ whole genome shotgun (WGS) entry which is preliminary data.</text>
</comment>
<dbReference type="InterPro" id="IPR001509">
    <property type="entry name" value="Epimerase_deHydtase"/>
</dbReference>
<name>A0A0N0NMX1_9EURO</name>
<dbReference type="Proteomes" id="UP000038010">
    <property type="component" value="Unassembled WGS sequence"/>
</dbReference>
<evidence type="ECO:0000256" key="1">
    <source>
        <dbReference type="ARBA" id="ARBA00023002"/>
    </source>
</evidence>
<comment type="similarity">
    <text evidence="2">Belongs to the NAD(P)-dependent epimerase/dehydratase family. Dihydroflavonol-4-reductase subfamily.</text>
</comment>
<dbReference type="GO" id="GO:0016616">
    <property type="term" value="F:oxidoreductase activity, acting on the CH-OH group of donors, NAD or NADP as acceptor"/>
    <property type="evidence" value="ECO:0007669"/>
    <property type="project" value="TreeGrafter"/>
</dbReference>
<dbReference type="SUPFAM" id="SSF51735">
    <property type="entry name" value="NAD(P)-binding Rossmann-fold domains"/>
    <property type="match status" value="1"/>
</dbReference>
<dbReference type="OrthoDB" id="2735536at2759"/>
<keyword evidence="5" id="KW-1185">Reference proteome</keyword>
<evidence type="ECO:0000256" key="2">
    <source>
        <dbReference type="ARBA" id="ARBA00023445"/>
    </source>
</evidence>
<dbReference type="Pfam" id="PF01370">
    <property type="entry name" value="Epimerase"/>
    <property type="match status" value="1"/>
</dbReference>
<dbReference type="InterPro" id="IPR036291">
    <property type="entry name" value="NAD(P)-bd_dom_sf"/>
</dbReference>
<dbReference type="PANTHER" id="PTHR10366:SF562">
    <property type="entry name" value="ALDEHYDE REDUCTASE II (AFU_ORTHOLOGUE AFUA_1G11360)"/>
    <property type="match status" value="1"/>
</dbReference>
<gene>
    <name evidence="4" type="ORF">AB675_10616</name>
</gene>
<dbReference type="AlphaFoldDB" id="A0A0N0NMX1"/>
<evidence type="ECO:0000259" key="3">
    <source>
        <dbReference type="Pfam" id="PF01370"/>
    </source>
</evidence>
<dbReference type="InterPro" id="IPR050425">
    <property type="entry name" value="NAD(P)_dehydrat-like"/>
</dbReference>
<dbReference type="RefSeq" id="XP_018000914.1">
    <property type="nucleotide sequence ID" value="XM_018139402.1"/>
</dbReference>
<feature type="domain" description="NAD-dependent epimerase/dehydratase" evidence="3">
    <location>
        <begin position="7"/>
        <end position="264"/>
    </location>
</feature>
<dbReference type="EMBL" id="LFJN01000011">
    <property type="protein sequence ID" value="KPI40951.1"/>
    <property type="molecule type" value="Genomic_DNA"/>
</dbReference>
<dbReference type="GeneID" id="28731282"/>
<evidence type="ECO:0000313" key="5">
    <source>
        <dbReference type="Proteomes" id="UP000038010"/>
    </source>
</evidence>
<evidence type="ECO:0000313" key="4">
    <source>
        <dbReference type="EMBL" id="KPI40951.1"/>
    </source>
</evidence>
<dbReference type="STRING" id="1664694.A0A0N0NMX1"/>
<organism evidence="4 5">
    <name type="scientific">Cyphellophora attinorum</name>
    <dbReference type="NCBI Taxonomy" id="1664694"/>
    <lineage>
        <taxon>Eukaryota</taxon>
        <taxon>Fungi</taxon>
        <taxon>Dikarya</taxon>
        <taxon>Ascomycota</taxon>
        <taxon>Pezizomycotina</taxon>
        <taxon>Eurotiomycetes</taxon>
        <taxon>Chaetothyriomycetidae</taxon>
        <taxon>Chaetothyriales</taxon>
        <taxon>Cyphellophoraceae</taxon>
        <taxon>Cyphellophora</taxon>
    </lineage>
</organism>
<dbReference type="Gene3D" id="3.40.50.720">
    <property type="entry name" value="NAD(P)-binding Rossmann-like Domain"/>
    <property type="match status" value="1"/>
</dbReference>
<dbReference type="PANTHER" id="PTHR10366">
    <property type="entry name" value="NAD DEPENDENT EPIMERASE/DEHYDRATASE"/>
    <property type="match status" value="1"/>
</dbReference>
<keyword evidence="1" id="KW-0560">Oxidoreductase</keyword>
<protein>
    <submittedName>
        <fullName evidence="4">Aldehyde 2</fullName>
    </submittedName>
</protein>
<accession>A0A0N0NMX1</accession>
<sequence length="340" mass="37067">MEKDSLVLVTGVNGYLASAIANEALASGLRVRGTVRNVSKSKWLQTYFDKHFGPDRFELVAADNFENEGALDGGLDGVSGIAHVANTGLSPDPEPYITDVVNALVNPLRTAAKTPSIKRFVYTSSSMAAAPWKVDEEYTLGRNDYNEWAAKNAREPPFDATNIFTNYAASKVAAEKAAWAWVREAKEKGELNFVFSTVLPSANHGPVLDREAQGWPSTGGWPKAFYDGQIDQVKAVPPQHFVDVRDTAKLHVAALTLPEDGNVGSRIFGFGYPYNWNDVLAILRKLYPNKTFIDDLPGIGRDLSHVPNEGAEGILKSMKGGKGFTTLEESLRDSFADVKA</sequence>